<feature type="non-terminal residue" evidence="5">
    <location>
        <position position="1"/>
    </location>
</feature>
<keyword evidence="1" id="KW-0406">Ion transport</keyword>
<dbReference type="PRINTS" id="PR00253">
    <property type="entry name" value="GABAARECEPTR"/>
</dbReference>
<dbReference type="PANTHER" id="PTHR18945">
    <property type="entry name" value="NEUROTRANSMITTER GATED ION CHANNEL"/>
    <property type="match status" value="1"/>
</dbReference>
<dbReference type="EMBL" id="JAHRIN010079036">
    <property type="protein sequence ID" value="MEQ2219352.1"/>
    <property type="molecule type" value="Genomic_DNA"/>
</dbReference>
<evidence type="ECO:0000256" key="1">
    <source>
        <dbReference type="ARBA" id="ARBA00023173"/>
    </source>
</evidence>
<evidence type="ECO:0000313" key="6">
    <source>
        <dbReference type="Proteomes" id="UP001434883"/>
    </source>
</evidence>
<keyword evidence="2" id="KW-0868">Chloride</keyword>
<evidence type="ECO:0000259" key="4">
    <source>
        <dbReference type="Pfam" id="PF02932"/>
    </source>
</evidence>
<keyword evidence="1" id="KW-0407">Ion channel</keyword>
<keyword evidence="3" id="KW-0812">Transmembrane</keyword>
<sequence length="76" mass="8758">LMRCIVVCFSLTGDYVLMTVYFDLSRRMGYFTIQTYIPCILTVVLSWVSFWIKSDATPARTTLENTVCFEVEVGWG</sequence>
<name>A0ABV0SIU5_9TELE</name>
<dbReference type="Pfam" id="PF02932">
    <property type="entry name" value="Neur_chan_memb"/>
    <property type="match status" value="1"/>
</dbReference>
<keyword evidence="6" id="KW-1185">Reference proteome</keyword>
<dbReference type="InterPro" id="IPR038050">
    <property type="entry name" value="Neuro_actylchol_rec"/>
</dbReference>
<keyword evidence="3" id="KW-0472">Membrane</keyword>
<organism evidence="5 6">
    <name type="scientific">Xenoophorus captivus</name>
    <dbReference type="NCBI Taxonomy" id="1517983"/>
    <lineage>
        <taxon>Eukaryota</taxon>
        <taxon>Metazoa</taxon>
        <taxon>Chordata</taxon>
        <taxon>Craniata</taxon>
        <taxon>Vertebrata</taxon>
        <taxon>Euteleostomi</taxon>
        <taxon>Actinopterygii</taxon>
        <taxon>Neopterygii</taxon>
        <taxon>Teleostei</taxon>
        <taxon>Neoteleostei</taxon>
        <taxon>Acanthomorphata</taxon>
        <taxon>Ovalentaria</taxon>
        <taxon>Atherinomorphae</taxon>
        <taxon>Cyprinodontiformes</taxon>
        <taxon>Goodeidae</taxon>
        <taxon>Xenoophorus</taxon>
    </lineage>
</organism>
<gene>
    <name evidence="5" type="primary">GABRG3_1</name>
    <name evidence="5" type="ORF">XENOCAPTIV_016459</name>
</gene>
<evidence type="ECO:0000256" key="3">
    <source>
        <dbReference type="SAM" id="Phobius"/>
    </source>
</evidence>
<comment type="caution">
    <text evidence="5">The sequence shown here is derived from an EMBL/GenBank/DDBJ whole genome shotgun (WGS) entry which is preliminary data.</text>
</comment>
<reference evidence="5 6" key="1">
    <citation type="submission" date="2021-06" db="EMBL/GenBank/DDBJ databases">
        <authorList>
            <person name="Palmer J.M."/>
        </authorList>
    </citation>
    <scope>NUCLEOTIDE SEQUENCE [LARGE SCALE GENOMIC DNA]</scope>
    <source>
        <strain evidence="5 6">XC_2019</strain>
        <tissue evidence="5">Muscle</tissue>
    </source>
</reference>
<feature type="transmembrane region" description="Helical" evidence="3">
    <location>
        <begin position="28"/>
        <end position="52"/>
    </location>
</feature>
<keyword evidence="1" id="KW-0869">Chloride channel</keyword>
<dbReference type="SUPFAM" id="SSF90112">
    <property type="entry name" value="Neurotransmitter-gated ion-channel transmembrane pore"/>
    <property type="match status" value="1"/>
</dbReference>
<evidence type="ECO:0000313" key="5">
    <source>
        <dbReference type="EMBL" id="MEQ2219352.1"/>
    </source>
</evidence>
<accession>A0ABV0SIU5</accession>
<feature type="domain" description="Neurotransmitter-gated ion-channel transmembrane" evidence="4">
    <location>
        <begin position="35"/>
        <end position="64"/>
    </location>
</feature>
<dbReference type="InterPro" id="IPR036719">
    <property type="entry name" value="Neuro-gated_channel_TM_sf"/>
</dbReference>
<keyword evidence="3" id="KW-1133">Transmembrane helix</keyword>
<dbReference type="Gene3D" id="1.20.58.390">
    <property type="entry name" value="Neurotransmitter-gated ion-channel transmembrane domain"/>
    <property type="match status" value="1"/>
</dbReference>
<dbReference type="InterPro" id="IPR006201">
    <property type="entry name" value="Neur_channel"/>
</dbReference>
<dbReference type="InterPro" id="IPR006029">
    <property type="entry name" value="Neurotrans-gated_channel_TM"/>
</dbReference>
<dbReference type="InterPro" id="IPR006028">
    <property type="entry name" value="GABAA/Glycine_rcpt"/>
</dbReference>
<protein>
    <submittedName>
        <fullName evidence="5">Gamma-aminobutyric acid receptor subunit gamma-3</fullName>
    </submittedName>
</protein>
<keyword evidence="5" id="KW-0675">Receptor</keyword>
<proteinExistence type="predicted"/>
<keyword evidence="1" id="KW-0813">Transport</keyword>
<evidence type="ECO:0000256" key="2">
    <source>
        <dbReference type="ARBA" id="ARBA00023214"/>
    </source>
</evidence>
<dbReference type="Proteomes" id="UP001434883">
    <property type="component" value="Unassembled WGS sequence"/>
</dbReference>